<evidence type="ECO:0000313" key="2">
    <source>
        <dbReference type="EMBL" id="EGO62369.1"/>
    </source>
</evidence>
<dbReference type="EMBL" id="AFGF01000226">
    <property type="protein sequence ID" value="EGO62369.1"/>
    <property type="molecule type" value="Genomic_DNA"/>
</dbReference>
<sequence>MISLNRYVRLRFISLFTCIMIFLAFSWIVFQESPVEASSVSDLRQAADKGDAAAQYKLGIAYEEGNGVEKDLAEAIKWWKLSAEQGDSDAQHMMGNVYMFGYGAEKNFPEGLKWWKKAADQGNPSLNSCLD</sequence>
<comment type="caution">
    <text evidence="2">The sequence shown here is derived from an EMBL/GenBank/DDBJ whole genome shotgun (WGS) entry which is preliminary data.</text>
</comment>
<dbReference type="eggNOG" id="COG0790">
    <property type="taxonomic scope" value="Bacteria"/>
</dbReference>
<keyword evidence="3" id="KW-1185">Reference proteome</keyword>
<dbReference type="PANTHER" id="PTHR11102:SF160">
    <property type="entry name" value="ERAD-ASSOCIATED E3 UBIQUITIN-PROTEIN LIGASE COMPONENT HRD3"/>
    <property type="match status" value="1"/>
</dbReference>
<accession>F7NNL3</accession>
<dbReference type="SUPFAM" id="SSF81901">
    <property type="entry name" value="HCP-like"/>
    <property type="match status" value="1"/>
</dbReference>
<proteinExistence type="predicted"/>
<dbReference type="InterPro" id="IPR011990">
    <property type="entry name" value="TPR-like_helical_dom_sf"/>
</dbReference>
<dbReference type="AlphaFoldDB" id="F7NNL3"/>
<dbReference type="InterPro" id="IPR006597">
    <property type="entry name" value="Sel1-like"/>
</dbReference>
<evidence type="ECO:0000313" key="3">
    <source>
        <dbReference type="Proteomes" id="UP000003240"/>
    </source>
</evidence>
<keyword evidence="1" id="KW-0812">Transmembrane</keyword>
<dbReference type="Proteomes" id="UP000003240">
    <property type="component" value="Unassembled WGS sequence"/>
</dbReference>
<dbReference type="SMART" id="SM00671">
    <property type="entry name" value="SEL1"/>
    <property type="match status" value="2"/>
</dbReference>
<protein>
    <submittedName>
        <fullName evidence="2">Sel1 repeat-containing protein</fullName>
    </submittedName>
</protein>
<dbReference type="PANTHER" id="PTHR11102">
    <property type="entry name" value="SEL-1-LIKE PROTEIN"/>
    <property type="match status" value="1"/>
</dbReference>
<dbReference type="Pfam" id="PF08238">
    <property type="entry name" value="Sel1"/>
    <property type="match status" value="2"/>
</dbReference>
<dbReference type="Gene3D" id="1.25.40.10">
    <property type="entry name" value="Tetratricopeptide repeat domain"/>
    <property type="match status" value="1"/>
</dbReference>
<dbReference type="STRING" id="1009370.ALO_18522"/>
<keyword evidence="1" id="KW-0472">Membrane</keyword>
<keyword evidence="1" id="KW-1133">Transmembrane helix</keyword>
<organism evidence="2 3">
    <name type="scientific">Acetonema longum DSM 6540</name>
    <dbReference type="NCBI Taxonomy" id="1009370"/>
    <lineage>
        <taxon>Bacteria</taxon>
        <taxon>Bacillati</taxon>
        <taxon>Bacillota</taxon>
        <taxon>Negativicutes</taxon>
        <taxon>Acetonemataceae</taxon>
        <taxon>Acetonema</taxon>
    </lineage>
</organism>
<reference evidence="2 3" key="1">
    <citation type="journal article" date="2011" name="EMBO J.">
        <title>Structural diversity of bacterial flagellar motors.</title>
        <authorList>
            <person name="Chen S."/>
            <person name="Beeby M."/>
            <person name="Murphy G.E."/>
            <person name="Leadbetter J.R."/>
            <person name="Hendrixson D.R."/>
            <person name="Briegel A."/>
            <person name="Li Z."/>
            <person name="Shi J."/>
            <person name="Tocheva E.I."/>
            <person name="Muller A."/>
            <person name="Dobro M.J."/>
            <person name="Jensen G.J."/>
        </authorList>
    </citation>
    <scope>NUCLEOTIDE SEQUENCE [LARGE SCALE GENOMIC DNA]</scope>
    <source>
        <strain evidence="2 3">DSM 6540</strain>
    </source>
</reference>
<gene>
    <name evidence="2" type="ORF">ALO_18522</name>
</gene>
<feature type="transmembrane region" description="Helical" evidence="1">
    <location>
        <begin position="12"/>
        <end position="30"/>
    </location>
</feature>
<dbReference type="OrthoDB" id="1669137at2"/>
<dbReference type="InterPro" id="IPR050767">
    <property type="entry name" value="Sel1_AlgK"/>
</dbReference>
<dbReference type="RefSeq" id="WP_004098781.1">
    <property type="nucleotide sequence ID" value="NZ_AFGF01000226.1"/>
</dbReference>
<name>F7NNL3_9FIRM</name>
<evidence type="ECO:0000256" key="1">
    <source>
        <dbReference type="SAM" id="Phobius"/>
    </source>
</evidence>